<dbReference type="InterPro" id="IPR000281">
    <property type="entry name" value="HTH_RpiR"/>
</dbReference>
<proteinExistence type="predicted"/>
<evidence type="ECO:0000259" key="5">
    <source>
        <dbReference type="PROSITE" id="PS51464"/>
    </source>
</evidence>
<sequence>MEGSSGVRVGTAVEARIRARWPHLSAKEQAVADFLLADPNGFVSLSISAIAARCGVSETVIVRLYRKLGYDGFHEFKIDIARSLTGAPVAAAGDIREGDGPDTVVQKIFAATRQALDDALPAVDPAVLARVRDVLLQARRVVVMGFGGSAPVALDLAHKLLKIGIVSTPLWDSHVQGMAAAVLGPGDAVVAVSHSGDSRDIVEALESARARGAATVLLTGFPGSPAARAAELVLLAPCRETQYRTDSMTSRIVQLAVIDALYVAMVLADPERARAVIHETSRAAARKKL</sequence>
<dbReference type="CDD" id="cd05013">
    <property type="entry name" value="SIS_RpiR"/>
    <property type="match status" value="1"/>
</dbReference>
<dbReference type="Proteomes" id="UP001163687">
    <property type="component" value="Chromosome"/>
</dbReference>
<protein>
    <submittedName>
        <fullName evidence="6">Transcriptional regulator</fullName>
    </submittedName>
</protein>
<keyword evidence="2" id="KW-0238">DNA-binding</keyword>
<dbReference type="RefSeq" id="WP_264843251.1">
    <property type="nucleotide sequence ID" value="NZ_AP025628.1"/>
</dbReference>
<dbReference type="EMBL" id="AP025628">
    <property type="protein sequence ID" value="BDG59136.1"/>
    <property type="molecule type" value="Genomic_DNA"/>
</dbReference>
<dbReference type="KEGG" id="cmic:caldi_02260"/>
<dbReference type="GO" id="GO:0003700">
    <property type="term" value="F:DNA-binding transcription factor activity"/>
    <property type="evidence" value="ECO:0007669"/>
    <property type="project" value="InterPro"/>
</dbReference>
<evidence type="ECO:0000313" key="6">
    <source>
        <dbReference type="EMBL" id="BDG59136.1"/>
    </source>
</evidence>
<dbReference type="InterPro" id="IPR046348">
    <property type="entry name" value="SIS_dom_sf"/>
</dbReference>
<evidence type="ECO:0000256" key="2">
    <source>
        <dbReference type="ARBA" id="ARBA00023125"/>
    </source>
</evidence>
<dbReference type="GO" id="GO:0003677">
    <property type="term" value="F:DNA binding"/>
    <property type="evidence" value="ECO:0007669"/>
    <property type="project" value="UniProtKB-KW"/>
</dbReference>
<dbReference type="InterPro" id="IPR047640">
    <property type="entry name" value="RpiR-like"/>
</dbReference>
<dbReference type="GO" id="GO:1901135">
    <property type="term" value="P:carbohydrate derivative metabolic process"/>
    <property type="evidence" value="ECO:0007669"/>
    <property type="project" value="InterPro"/>
</dbReference>
<dbReference type="AlphaFoldDB" id="A0AA35G6L7"/>
<keyword evidence="1" id="KW-0805">Transcription regulation</keyword>
<dbReference type="Pfam" id="PF01380">
    <property type="entry name" value="SIS"/>
    <property type="match status" value="1"/>
</dbReference>
<dbReference type="Pfam" id="PF01418">
    <property type="entry name" value="HTH_6"/>
    <property type="match status" value="1"/>
</dbReference>
<feature type="domain" description="SIS" evidence="5">
    <location>
        <begin position="131"/>
        <end position="271"/>
    </location>
</feature>
<dbReference type="SUPFAM" id="SSF46689">
    <property type="entry name" value="Homeodomain-like"/>
    <property type="match status" value="1"/>
</dbReference>
<dbReference type="InterPro" id="IPR009057">
    <property type="entry name" value="Homeodomain-like_sf"/>
</dbReference>
<gene>
    <name evidence="6" type="ORF">caldi_02260</name>
</gene>
<keyword evidence="3" id="KW-0804">Transcription</keyword>
<accession>A0AA35G6L7</accession>
<dbReference type="Gene3D" id="1.10.10.10">
    <property type="entry name" value="Winged helix-like DNA-binding domain superfamily/Winged helix DNA-binding domain"/>
    <property type="match status" value="1"/>
</dbReference>
<dbReference type="Gene3D" id="3.40.50.10490">
    <property type="entry name" value="Glucose-6-phosphate isomerase like protein, domain 1"/>
    <property type="match status" value="1"/>
</dbReference>
<evidence type="ECO:0000256" key="3">
    <source>
        <dbReference type="ARBA" id="ARBA00023163"/>
    </source>
</evidence>
<organism evidence="6 7">
    <name type="scientific">Caldinitratiruptor microaerophilus</name>
    <dbReference type="NCBI Taxonomy" id="671077"/>
    <lineage>
        <taxon>Bacteria</taxon>
        <taxon>Bacillati</taxon>
        <taxon>Bacillota</taxon>
        <taxon>Clostridia</taxon>
        <taxon>Eubacteriales</taxon>
        <taxon>Symbiobacteriaceae</taxon>
        <taxon>Caldinitratiruptor</taxon>
    </lineage>
</organism>
<evidence type="ECO:0000256" key="1">
    <source>
        <dbReference type="ARBA" id="ARBA00023015"/>
    </source>
</evidence>
<dbReference type="GO" id="GO:0097367">
    <property type="term" value="F:carbohydrate derivative binding"/>
    <property type="evidence" value="ECO:0007669"/>
    <property type="project" value="InterPro"/>
</dbReference>
<dbReference type="SUPFAM" id="SSF53697">
    <property type="entry name" value="SIS domain"/>
    <property type="match status" value="1"/>
</dbReference>
<dbReference type="PROSITE" id="PS51071">
    <property type="entry name" value="HTH_RPIR"/>
    <property type="match status" value="1"/>
</dbReference>
<reference evidence="6" key="1">
    <citation type="submission" date="2022-03" db="EMBL/GenBank/DDBJ databases">
        <title>Complete genome sequence of Caldinitratiruptor microaerophilus.</title>
        <authorList>
            <person name="Mukaiyama R."/>
            <person name="Nishiyama T."/>
            <person name="Ueda K."/>
        </authorList>
    </citation>
    <scope>NUCLEOTIDE SEQUENCE</scope>
    <source>
        <strain evidence="6">JCM 16183</strain>
    </source>
</reference>
<dbReference type="InterPro" id="IPR036388">
    <property type="entry name" value="WH-like_DNA-bd_sf"/>
</dbReference>
<dbReference type="PROSITE" id="PS51464">
    <property type="entry name" value="SIS"/>
    <property type="match status" value="1"/>
</dbReference>
<keyword evidence="7" id="KW-1185">Reference proteome</keyword>
<evidence type="ECO:0000259" key="4">
    <source>
        <dbReference type="PROSITE" id="PS51071"/>
    </source>
</evidence>
<dbReference type="PANTHER" id="PTHR30514:SF1">
    <property type="entry name" value="HTH-TYPE TRANSCRIPTIONAL REGULATOR HEXR-RELATED"/>
    <property type="match status" value="1"/>
</dbReference>
<dbReference type="InterPro" id="IPR035472">
    <property type="entry name" value="RpiR-like_SIS"/>
</dbReference>
<dbReference type="InterPro" id="IPR001347">
    <property type="entry name" value="SIS_dom"/>
</dbReference>
<evidence type="ECO:0000313" key="7">
    <source>
        <dbReference type="Proteomes" id="UP001163687"/>
    </source>
</evidence>
<dbReference type="PANTHER" id="PTHR30514">
    <property type="entry name" value="GLUCOKINASE"/>
    <property type="match status" value="1"/>
</dbReference>
<name>A0AA35G6L7_9FIRM</name>
<feature type="domain" description="HTH rpiR-type" evidence="4">
    <location>
        <begin position="11"/>
        <end position="87"/>
    </location>
</feature>